<evidence type="ECO:0000313" key="2">
    <source>
        <dbReference type="Proteomes" id="UP000541444"/>
    </source>
</evidence>
<gene>
    <name evidence="1" type="ORF">GIB67_036542</name>
</gene>
<dbReference type="PANTHER" id="PTHR31286:SF99">
    <property type="entry name" value="DUF4283 DOMAIN-CONTAINING PROTEIN"/>
    <property type="match status" value="1"/>
</dbReference>
<sequence>PKVAVLDFKHIMVRMTSEQDVTKALSRESRQIKGFFFKLARWTIDFDPKRDSPFAPVWVQFPGLKLYLQNNGIIKEMAGLIGKYLITDARTLSLSRPSTARVCVEATTKQTAPSSSRLFYKTRVMNFERTKQPWEGQRRLKMLLSNKAKLLGTRASQQHTMATVTNNNTHGIKKLHLLDTSTNNKIMHSPKVINTADAAATNSENVDVEILVTDNELATTYDTELELTVADSASAKHKNVMENLVSDGELTAAYGSEFERGFHSDMEGGTCKDWTLVKKVCSRPQRMPLSVIKRSKSTQQPPN</sequence>
<dbReference type="PANTHER" id="PTHR31286">
    <property type="entry name" value="GLYCINE-RICH CELL WALL STRUCTURAL PROTEIN 1.8-LIKE"/>
    <property type="match status" value="1"/>
</dbReference>
<dbReference type="EMBL" id="JACGCM010000500">
    <property type="protein sequence ID" value="KAF6171350.1"/>
    <property type="molecule type" value="Genomic_DNA"/>
</dbReference>
<keyword evidence="2" id="KW-1185">Reference proteome</keyword>
<evidence type="ECO:0008006" key="3">
    <source>
        <dbReference type="Google" id="ProtNLM"/>
    </source>
</evidence>
<name>A0A7J7NWC2_9MAGN</name>
<dbReference type="OrthoDB" id="1751950at2759"/>
<dbReference type="Proteomes" id="UP000541444">
    <property type="component" value="Unassembled WGS sequence"/>
</dbReference>
<feature type="non-terminal residue" evidence="1">
    <location>
        <position position="1"/>
    </location>
</feature>
<reference evidence="1 2" key="1">
    <citation type="journal article" date="2020" name="IScience">
        <title>Genome Sequencing of the Endangered Kingdonia uniflora (Circaeasteraceae, Ranunculales) Reveals Potential Mechanisms of Evolutionary Specialization.</title>
        <authorList>
            <person name="Sun Y."/>
            <person name="Deng T."/>
            <person name="Zhang A."/>
            <person name="Moore M.J."/>
            <person name="Landis J.B."/>
            <person name="Lin N."/>
            <person name="Zhang H."/>
            <person name="Zhang X."/>
            <person name="Huang J."/>
            <person name="Zhang X."/>
            <person name="Sun H."/>
            <person name="Wang H."/>
        </authorList>
    </citation>
    <scope>NUCLEOTIDE SEQUENCE [LARGE SCALE GENOMIC DNA]</scope>
    <source>
        <strain evidence="1">TB1705</strain>
        <tissue evidence="1">Leaf</tissue>
    </source>
</reference>
<comment type="caution">
    <text evidence="1">The sequence shown here is derived from an EMBL/GenBank/DDBJ whole genome shotgun (WGS) entry which is preliminary data.</text>
</comment>
<proteinExistence type="predicted"/>
<evidence type="ECO:0000313" key="1">
    <source>
        <dbReference type="EMBL" id="KAF6171350.1"/>
    </source>
</evidence>
<organism evidence="1 2">
    <name type="scientific">Kingdonia uniflora</name>
    <dbReference type="NCBI Taxonomy" id="39325"/>
    <lineage>
        <taxon>Eukaryota</taxon>
        <taxon>Viridiplantae</taxon>
        <taxon>Streptophyta</taxon>
        <taxon>Embryophyta</taxon>
        <taxon>Tracheophyta</taxon>
        <taxon>Spermatophyta</taxon>
        <taxon>Magnoliopsida</taxon>
        <taxon>Ranunculales</taxon>
        <taxon>Circaeasteraceae</taxon>
        <taxon>Kingdonia</taxon>
    </lineage>
</organism>
<dbReference type="InterPro" id="IPR040256">
    <property type="entry name" value="At4g02000-like"/>
</dbReference>
<accession>A0A7J7NWC2</accession>
<dbReference type="AlphaFoldDB" id="A0A7J7NWC2"/>
<protein>
    <recommendedName>
        <fullName evidence="3">DUF4283 domain-containing protein</fullName>
    </recommendedName>
</protein>